<sequence length="66" mass="7223">MGLGLGLKSCLARCGVYQAIGRFPSDKPFAGGMGRRFSPRALFSMARMSAWEHEDMQRRTAACDAP</sequence>
<proteinExistence type="predicted"/>
<dbReference type="AlphaFoldDB" id="A0A2A2AC18"/>
<evidence type="ECO:0000313" key="2">
    <source>
        <dbReference type="Proteomes" id="UP000217999"/>
    </source>
</evidence>
<evidence type="ECO:0000313" key="1">
    <source>
        <dbReference type="EMBL" id="PAT36065.1"/>
    </source>
</evidence>
<dbReference type="EMBL" id="NSJF01000001">
    <property type="protein sequence ID" value="PAT36065.1"/>
    <property type="molecule type" value="Genomic_DNA"/>
</dbReference>
<comment type="caution">
    <text evidence="1">The sequence shown here is derived from an EMBL/GenBank/DDBJ whole genome shotgun (WGS) entry which is preliminary data.</text>
</comment>
<reference evidence="1 2" key="1">
    <citation type="submission" date="2017-08" db="EMBL/GenBank/DDBJ databases">
        <title>WGS of Clinical strains of the CDC Group NO-1 linked to zoonotic infections in humans.</title>
        <authorList>
            <person name="Bernier A.-M."/>
            <person name="Bernard K."/>
        </authorList>
    </citation>
    <scope>NUCLEOTIDE SEQUENCE [LARGE SCALE GENOMIC DNA]</scope>
    <source>
        <strain evidence="1 2">NML03-0146</strain>
    </source>
</reference>
<organism evidence="1 2">
    <name type="scientific">Vandammella animalimorsus</name>
    <dbReference type="NCBI Taxonomy" id="2029117"/>
    <lineage>
        <taxon>Bacteria</taxon>
        <taxon>Pseudomonadati</taxon>
        <taxon>Pseudomonadota</taxon>
        <taxon>Betaproteobacteria</taxon>
        <taxon>Burkholderiales</taxon>
        <taxon>Comamonadaceae</taxon>
        <taxon>Vandammella</taxon>
    </lineage>
</organism>
<name>A0A2A2AC18_9BURK</name>
<dbReference type="Proteomes" id="UP000217999">
    <property type="component" value="Unassembled WGS sequence"/>
</dbReference>
<gene>
    <name evidence="1" type="ORF">CK620_02270</name>
</gene>
<protein>
    <submittedName>
        <fullName evidence="1">Uncharacterized protein</fullName>
    </submittedName>
</protein>
<accession>A0A2A2AC18</accession>